<dbReference type="InterPro" id="IPR016185">
    <property type="entry name" value="PreATP-grasp_dom_sf"/>
</dbReference>
<keyword evidence="6 10" id="KW-0547">Nucleotide-binding</keyword>
<dbReference type="GO" id="GO:0005737">
    <property type="term" value="C:cytoplasm"/>
    <property type="evidence" value="ECO:0007669"/>
    <property type="project" value="TreeGrafter"/>
</dbReference>
<dbReference type="FunFam" id="3.30.1490.20:FF:000025">
    <property type="entry name" value="Alpha-aminoadipate--LysW ligase LysX protein"/>
    <property type="match status" value="1"/>
</dbReference>
<dbReference type="PROSITE" id="PS50975">
    <property type="entry name" value="ATP_GRASP"/>
    <property type="match status" value="1"/>
</dbReference>
<evidence type="ECO:0000256" key="8">
    <source>
        <dbReference type="ARBA" id="ARBA00022842"/>
    </source>
</evidence>
<dbReference type="GO" id="GO:0018169">
    <property type="term" value="F:ribosomal S6-glutamic acid ligase activity"/>
    <property type="evidence" value="ECO:0007669"/>
    <property type="project" value="TreeGrafter"/>
</dbReference>
<keyword evidence="3" id="KW-0436">Ligase</keyword>
<gene>
    <name evidence="13" type="primary">lysX</name>
    <name evidence="13" type="ORF">ENT37_11410</name>
</gene>
<evidence type="ECO:0000259" key="12">
    <source>
        <dbReference type="PROSITE" id="PS50975"/>
    </source>
</evidence>
<comment type="cofactor">
    <cofactor evidence="1">
        <name>Mg(2+)</name>
        <dbReference type="ChEBI" id="CHEBI:18420"/>
    </cofactor>
</comment>
<comment type="similarity">
    <text evidence="2">Belongs to the RimK family. LysX subfamily.</text>
</comment>
<dbReference type="EMBL" id="DSYK01000566">
    <property type="protein sequence ID" value="HGS22460.1"/>
    <property type="molecule type" value="Genomic_DNA"/>
</dbReference>
<keyword evidence="8" id="KW-0460">Magnesium</keyword>
<dbReference type="NCBIfam" id="TIGR00768">
    <property type="entry name" value="rimK_fam"/>
    <property type="match status" value="1"/>
</dbReference>
<comment type="caution">
    <text evidence="13">The sequence shown here is derived from an EMBL/GenBank/DDBJ whole genome shotgun (WGS) entry which is preliminary data.</text>
</comment>
<dbReference type="PANTHER" id="PTHR21621">
    <property type="entry name" value="RIBOSOMAL PROTEIN S6 MODIFICATION PROTEIN"/>
    <property type="match status" value="1"/>
</dbReference>
<dbReference type="PANTHER" id="PTHR21621:SF0">
    <property type="entry name" value="BETA-CITRYLGLUTAMATE SYNTHASE B-RELATED"/>
    <property type="match status" value="1"/>
</dbReference>
<dbReference type="InterPro" id="IPR013651">
    <property type="entry name" value="ATP-grasp_RimK-type"/>
</dbReference>
<name>A0A7C4PKT1_9CHLR</name>
<dbReference type="AlphaFoldDB" id="A0A7C4PKT1"/>
<evidence type="ECO:0000256" key="3">
    <source>
        <dbReference type="ARBA" id="ARBA00022598"/>
    </source>
</evidence>
<proteinExistence type="inferred from homology"/>
<dbReference type="Gene3D" id="3.30.470.20">
    <property type="entry name" value="ATP-grasp fold, B domain"/>
    <property type="match status" value="1"/>
</dbReference>
<reference evidence="13" key="1">
    <citation type="journal article" date="2020" name="mSystems">
        <title>Genome- and Community-Level Interaction Insights into Carbon Utilization and Element Cycling Functions of Hydrothermarchaeota in Hydrothermal Sediment.</title>
        <authorList>
            <person name="Zhou Z."/>
            <person name="Liu Y."/>
            <person name="Xu W."/>
            <person name="Pan J."/>
            <person name="Luo Z.H."/>
            <person name="Li M."/>
        </authorList>
    </citation>
    <scope>NUCLEOTIDE SEQUENCE [LARGE SCALE GENOMIC DNA]</scope>
    <source>
        <strain evidence="13">SpSt-573</strain>
    </source>
</reference>
<evidence type="ECO:0000256" key="6">
    <source>
        <dbReference type="ARBA" id="ARBA00022741"/>
    </source>
</evidence>
<evidence type="ECO:0000256" key="2">
    <source>
        <dbReference type="ARBA" id="ARBA00006239"/>
    </source>
</evidence>
<dbReference type="InterPro" id="IPR013815">
    <property type="entry name" value="ATP_grasp_subdomain_1"/>
</dbReference>
<comment type="pathway">
    <text evidence="9">Amino-acid biosynthesis.</text>
</comment>
<evidence type="ECO:0000256" key="1">
    <source>
        <dbReference type="ARBA" id="ARBA00001946"/>
    </source>
</evidence>
<dbReference type="GO" id="GO:0009085">
    <property type="term" value="P:lysine biosynthetic process"/>
    <property type="evidence" value="ECO:0007669"/>
    <property type="project" value="InterPro"/>
</dbReference>
<keyword evidence="5" id="KW-0479">Metal-binding</keyword>
<dbReference type="Pfam" id="PF08443">
    <property type="entry name" value="RimK"/>
    <property type="match status" value="1"/>
</dbReference>
<dbReference type="GO" id="GO:0009432">
    <property type="term" value="P:SOS response"/>
    <property type="evidence" value="ECO:0007669"/>
    <property type="project" value="TreeGrafter"/>
</dbReference>
<dbReference type="SUPFAM" id="SSF52440">
    <property type="entry name" value="PreATP-grasp domain"/>
    <property type="match status" value="1"/>
</dbReference>
<organism evidence="13">
    <name type="scientific">Anaerolinea thermolimosa</name>
    <dbReference type="NCBI Taxonomy" id="229919"/>
    <lineage>
        <taxon>Bacteria</taxon>
        <taxon>Bacillati</taxon>
        <taxon>Chloroflexota</taxon>
        <taxon>Anaerolineae</taxon>
        <taxon>Anaerolineales</taxon>
        <taxon>Anaerolineaceae</taxon>
        <taxon>Anaerolinea</taxon>
    </lineage>
</organism>
<dbReference type="InterPro" id="IPR011761">
    <property type="entry name" value="ATP-grasp"/>
</dbReference>
<dbReference type="FunFam" id="3.30.470.20:FF:000058">
    <property type="entry name" value="Alpha-aminoadipate--LysW ligase LysX protein"/>
    <property type="match status" value="1"/>
</dbReference>
<feature type="region of interest" description="Disordered" evidence="11">
    <location>
        <begin position="308"/>
        <end position="329"/>
    </location>
</feature>
<feature type="domain" description="ATP-grasp" evidence="12">
    <location>
        <begin position="93"/>
        <end position="277"/>
    </location>
</feature>
<dbReference type="Gene3D" id="3.30.1490.20">
    <property type="entry name" value="ATP-grasp fold, A domain"/>
    <property type="match status" value="1"/>
</dbReference>
<evidence type="ECO:0000256" key="9">
    <source>
        <dbReference type="ARBA" id="ARBA00029440"/>
    </source>
</evidence>
<evidence type="ECO:0000256" key="11">
    <source>
        <dbReference type="SAM" id="MobiDB-lite"/>
    </source>
</evidence>
<evidence type="ECO:0000313" key="13">
    <source>
        <dbReference type="EMBL" id="HGS22460.1"/>
    </source>
</evidence>
<protein>
    <submittedName>
        <fullName evidence="13">Lysine biosynthesis protein LysX</fullName>
    </submittedName>
</protein>
<dbReference type="InterPro" id="IPR004666">
    <property type="entry name" value="Rp_bS6_RimK/Lys_biosynth_LsyX"/>
</dbReference>
<dbReference type="GO" id="GO:0005524">
    <property type="term" value="F:ATP binding"/>
    <property type="evidence" value="ECO:0007669"/>
    <property type="project" value="UniProtKB-UniRule"/>
</dbReference>
<keyword evidence="4" id="KW-0028">Amino-acid biosynthesis</keyword>
<dbReference type="NCBIfam" id="TIGR02144">
    <property type="entry name" value="LysX_arch"/>
    <property type="match status" value="1"/>
</dbReference>
<dbReference type="Pfam" id="PF22626">
    <property type="entry name" value="LysX_preATP_grasp"/>
    <property type="match status" value="1"/>
</dbReference>
<evidence type="ECO:0000256" key="10">
    <source>
        <dbReference type="PROSITE-ProRule" id="PRU00409"/>
    </source>
</evidence>
<dbReference type="Gene3D" id="3.40.50.20">
    <property type="match status" value="1"/>
</dbReference>
<dbReference type="InterPro" id="IPR011870">
    <property type="entry name" value="LysX_arch"/>
</dbReference>
<evidence type="ECO:0000256" key="5">
    <source>
        <dbReference type="ARBA" id="ARBA00022723"/>
    </source>
</evidence>
<sequence length="329" mass="36234">MKVGLLLSRVRIEEKWLIEALEKAEVDFDRIDDRDITFDVDQPGNWKSYDVVLERSISFARGLYATQILNSWGIPTVNMAYVASACGDKLITSSILARAGIPQPRTKVAFTPEAALAAIEELGYPVVLKPVVGSWGRLLSKINDRDAAEAVLEHKETLGSYQHSIYYIQEFIRKPGRDIRAFVVGDQTVCAIYRSSSHWITNTARDGQGSNCPVTPELHQLCVRAARAVGGGVLAVDVLEDPQRGYLVNEVNHTMEFHTLAPATGIDVARVIVDYTLRVAQGKVKLQPPNMLDTRPAVTRLTVYTFNPTDLTSPETSLTPGNGRTGDPS</sequence>
<accession>A0A7C4PKT1</accession>
<dbReference type="GO" id="GO:0046872">
    <property type="term" value="F:metal ion binding"/>
    <property type="evidence" value="ECO:0007669"/>
    <property type="project" value="UniProtKB-KW"/>
</dbReference>
<keyword evidence="7 10" id="KW-0067">ATP-binding</keyword>
<dbReference type="SUPFAM" id="SSF56059">
    <property type="entry name" value="Glutathione synthetase ATP-binding domain-like"/>
    <property type="match status" value="1"/>
</dbReference>
<dbReference type="InterPro" id="IPR054562">
    <property type="entry name" value="LysX/ArgX_preATP_grasp"/>
</dbReference>
<evidence type="ECO:0000256" key="4">
    <source>
        <dbReference type="ARBA" id="ARBA00022605"/>
    </source>
</evidence>
<evidence type="ECO:0000256" key="7">
    <source>
        <dbReference type="ARBA" id="ARBA00022840"/>
    </source>
</evidence>